<evidence type="ECO:0000256" key="2">
    <source>
        <dbReference type="SAM" id="MobiDB-lite"/>
    </source>
</evidence>
<feature type="region of interest" description="Disordered" evidence="2">
    <location>
        <begin position="51"/>
        <end position="79"/>
    </location>
</feature>
<dbReference type="EMBL" id="CP034205">
    <property type="protein sequence ID" value="QBZ57819.1"/>
    <property type="molecule type" value="Genomic_DNA"/>
</dbReference>
<organism evidence="3 4">
    <name type="scientific">Pyricularia oryzae</name>
    <name type="common">Rice blast fungus</name>
    <name type="synonym">Magnaporthe oryzae</name>
    <dbReference type="NCBI Taxonomy" id="318829"/>
    <lineage>
        <taxon>Eukaryota</taxon>
        <taxon>Fungi</taxon>
        <taxon>Dikarya</taxon>
        <taxon>Ascomycota</taxon>
        <taxon>Pezizomycotina</taxon>
        <taxon>Sordariomycetes</taxon>
        <taxon>Sordariomycetidae</taxon>
        <taxon>Magnaporthales</taxon>
        <taxon>Pyriculariaceae</taxon>
        <taxon>Pyricularia</taxon>
    </lineage>
</organism>
<gene>
    <name evidence="3" type="ORF">PoMZ_02754</name>
</gene>
<reference evidence="3 4" key="1">
    <citation type="journal article" date="2019" name="Mol. Biol. Evol.">
        <title>Blast fungal genomes show frequent chromosomal changes, gene gains and losses, and effector gene turnover.</title>
        <authorList>
            <person name="Gomez Luciano L.B."/>
            <person name="Jason Tsai I."/>
            <person name="Chuma I."/>
            <person name="Tosa Y."/>
            <person name="Chen Y.H."/>
            <person name="Li J.Y."/>
            <person name="Li M.Y."/>
            <person name="Jade Lu M.Y."/>
            <person name="Nakayashiki H."/>
            <person name="Li W.H."/>
        </authorList>
    </citation>
    <scope>NUCLEOTIDE SEQUENCE [LARGE SCALE GENOMIC DNA]</scope>
    <source>
        <strain evidence="3">MZ5-1-6</strain>
    </source>
</reference>
<feature type="compositionally biased region" description="Basic and acidic residues" evidence="2">
    <location>
        <begin position="51"/>
        <end position="68"/>
    </location>
</feature>
<name>A0A4P7N5J2_PYROR</name>
<dbReference type="AlphaFoldDB" id="A0A4P7N5J2"/>
<evidence type="ECO:0000313" key="4">
    <source>
        <dbReference type="Proteomes" id="UP000294847"/>
    </source>
</evidence>
<sequence>MASTTFDTMLSQMAQLTEQLEAMKRGDLEASDRAFVALTTRARGLQKTMEDVARMEGESKDRQSELNKRLSSTRTLEKEARRSLEENSLKLLDAVEKQVMALELVGKLQEKEKATVGLEVILNHRETSVSAREEGIKAKDSELALRECQAVEEASVLEKERDRLEASSAELDKERQALKSRSDELDRVERMLMESRADLRLREATLESRDLLVASKEHSLVQREMAVLVAEERCQAQADRKAALDRRMDEVCRRECEMQANEAAFKERQATLDRLEQALLEGTSGEGNSLEAKLETVATKLGSVEAKTTAEIHILGEQVASQFANQGQKIGQVGIRMHMRNDQVSEEIALALGTVRSQVGRQITGLIKEFVDCLERTGRQFGTQLAALEGKMTTQVTELDGGLAAKIDAMGGELSGLGACVQKEHNLQQDSLAQLLEESKQRLADVAEVVNTINSVREGVATDIAQQREEAAGQIADLADKVNSVKDGIEAGMADQQKEAAGQIDKLVQKMDSVQSDLATDIVEAGGCILKHIEDKTGEVIGQVQSCRASQKTRLQVLKADLADMEGTLLQRLVAHSHDILRGALHTRGGDSILSQVRDDLQSYIGGMLQDVITIDSESPAKVEGMLSQAAEVQRRVNGSLKDVAAHMEDVSRKCTDLWMANRLPKRVAEGSADEPAAKRVRGYLDAKEAGELTFERFTSGISLVMGCVKLDTEGGASPSAIFSQLMTIIRDHANTDNLLEFLAEKVLHSKQPRGLCLAGLAYLGMADDAVGAGECQCEAVLASEELLDVCLVIQKLDDEPYGKVSLYWGTR</sequence>
<proteinExistence type="predicted"/>
<evidence type="ECO:0000256" key="1">
    <source>
        <dbReference type="SAM" id="Coils"/>
    </source>
</evidence>
<evidence type="ECO:0000313" key="3">
    <source>
        <dbReference type="EMBL" id="QBZ57819.1"/>
    </source>
</evidence>
<accession>A0A4P7N5J2</accession>
<protein>
    <submittedName>
        <fullName evidence="3">Uncharacterized protein</fullName>
    </submittedName>
</protein>
<feature type="coiled-coil region" evidence="1">
    <location>
        <begin position="154"/>
        <end position="191"/>
    </location>
</feature>
<keyword evidence="1" id="KW-0175">Coiled coil</keyword>
<dbReference type="Proteomes" id="UP000294847">
    <property type="component" value="Chromosome 2"/>
</dbReference>